<accession>A0AAV7R9H8</accession>
<dbReference type="Proteomes" id="UP001066276">
    <property type="component" value="Chromosome 5"/>
</dbReference>
<comment type="caution">
    <text evidence="1">The sequence shown here is derived from an EMBL/GenBank/DDBJ whole genome shotgun (WGS) entry which is preliminary data.</text>
</comment>
<gene>
    <name evidence="1" type="ORF">NDU88_001963</name>
</gene>
<dbReference type="EMBL" id="JANPWB010000009">
    <property type="protein sequence ID" value="KAJ1149146.1"/>
    <property type="molecule type" value="Genomic_DNA"/>
</dbReference>
<evidence type="ECO:0000313" key="1">
    <source>
        <dbReference type="EMBL" id="KAJ1149146.1"/>
    </source>
</evidence>
<name>A0AAV7R9H8_PLEWA</name>
<sequence length="143" mass="15349">MASGSCGELRGSLCCLGELPCLGWTERWPGVERRTGGESWLQGVGKEVVGGYRCRDGRSRPCDLPFTVARDISGPLRGIPPEVEWAHIVRSAFGLVLACRLTADRSWDMGRRSAPVVDGLVKPGGALQVIPRGGCWVPSEEAS</sequence>
<protein>
    <submittedName>
        <fullName evidence="1">Uncharacterized protein</fullName>
    </submittedName>
</protein>
<keyword evidence="2" id="KW-1185">Reference proteome</keyword>
<organism evidence="1 2">
    <name type="scientific">Pleurodeles waltl</name>
    <name type="common">Iberian ribbed newt</name>
    <dbReference type="NCBI Taxonomy" id="8319"/>
    <lineage>
        <taxon>Eukaryota</taxon>
        <taxon>Metazoa</taxon>
        <taxon>Chordata</taxon>
        <taxon>Craniata</taxon>
        <taxon>Vertebrata</taxon>
        <taxon>Euteleostomi</taxon>
        <taxon>Amphibia</taxon>
        <taxon>Batrachia</taxon>
        <taxon>Caudata</taxon>
        <taxon>Salamandroidea</taxon>
        <taxon>Salamandridae</taxon>
        <taxon>Pleurodelinae</taxon>
        <taxon>Pleurodeles</taxon>
    </lineage>
</organism>
<reference evidence="1" key="1">
    <citation type="journal article" date="2022" name="bioRxiv">
        <title>Sequencing and chromosome-scale assembly of the giantPleurodeles waltlgenome.</title>
        <authorList>
            <person name="Brown T."/>
            <person name="Elewa A."/>
            <person name="Iarovenko S."/>
            <person name="Subramanian E."/>
            <person name="Araus A.J."/>
            <person name="Petzold A."/>
            <person name="Susuki M."/>
            <person name="Suzuki K.-i.T."/>
            <person name="Hayashi T."/>
            <person name="Toyoda A."/>
            <person name="Oliveira C."/>
            <person name="Osipova E."/>
            <person name="Leigh N.D."/>
            <person name="Simon A."/>
            <person name="Yun M.H."/>
        </authorList>
    </citation>
    <scope>NUCLEOTIDE SEQUENCE</scope>
    <source>
        <strain evidence="1">20211129_DDA</strain>
        <tissue evidence="1">Liver</tissue>
    </source>
</reference>
<evidence type="ECO:0000313" key="2">
    <source>
        <dbReference type="Proteomes" id="UP001066276"/>
    </source>
</evidence>
<proteinExistence type="predicted"/>
<dbReference type="AlphaFoldDB" id="A0AAV7R9H8"/>